<reference evidence="3 4" key="1">
    <citation type="submission" date="2024-04" db="EMBL/GenBank/DDBJ databases">
        <title>The reference genome of an endangered Asteraceae, Deinandra increscens subsp. villosa, native to the Central Coast of California.</title>
        <authorList>
            <person name="Guilliams M."/>
            <person name="Hasenstab-Lehman K."/>
            <person name="Meyer R."/>
            <person name="Mcevoy S."/>
        </authorList>
    </citation>
    <scope>NUCLEOTIDE SEQUENCE [LARGE SCALE GENOMIC DNA]</scope>
    <source>
        <tissue evidence="3">Leaf</tissue>
    </source>
</reference>
<dbReference type="PANTHER" id="PTHR32002">
    <property type="entry name" value="PROTEIN NLP8"/>
    <property type="match status" value="1"/>
</dbReference>
<evidence type="ECO:0000313" key="4">
    <source>
        <dbReference type="Proteomes" id="UP001408789"/>
    </source>
</evidence>
<sequence>MGENPWPEINPARRGAWWGSEESDEINNKIQLAFNNVKSFPLKRIILQLWKPAITANGRRFLSCPALPLALSPCNHLLWKYRRGCANYFYSLDGLGDPVTIIGAPASTAALNQFPEVVLDLKNHRGTPLVDLALECELTCSIMLPVFNQVNCEGVVEISSRRVADLAVIFNALNLELTKLGLRITPPQSLWLPCKRIKGYVRPAAREIETALSVAIESHAITLGQVWYAYENLNPVLKIRRRLLAKLRSFSQDGNDHLSYVKLFYDNLRVVPLKTNEGLLGRALDNRLPYLCRNIYKLSGNRGGMLALLSANAKSYACFVICLRSSHSGELDYAFEFFWPHSRNHLALVKELLLTLREHLPSFTYLSGGKLGDELLVVDADNSSSGNGDVGGSESTIEIFPGNQVSKRPSRGTKRNFSDFHDRNKNSLTNSNQEDEEEEEDDDDDLVILAVYNVDERLFYLPRSATFEDVMDKIKLEFEHELDPVGTYKVEYQVVPGKWYGLTDDTSLKSCISSSKNTDYIKFYVLPVEG</sequence>
<dbReference type="EMBL" id="JBCNJP010000003">
    <property type="protein sequence ID" value="KAK9079674.1"/>
    <property type="molecule type" value="Genomic_DNA"/>
</dbReference>
<evidence type="ECO:0000256" key="1">
    <source>
        <dbReference type="SAM" id="MobiDB-lite"/>
    </source>
</evidence>
<proteinExistence type="predicted"/>
<feature type="compositionally biased region" description="Acidic residues" evidence="1">
    <location>
        <begin position="433"/>
        <end position="443"/>
    </location>
</feature>
<protein>
    <recommendedName>
        <fullName evidence="2">NLP1-9 GAF domain-containing protein</fullName>
    </recommendedName>
</protein>
<dbReference type="Pfam" id="PF22922">
    <property type="entry name" value="GAF_NLP"/>
    <property type="match status" value="1"/>
</dbReference>
<name>A0AAP0DYV0_9ASTR</name>
<keyword evidence="4" id="KW-1185">Reference proteome</keyword>
<dbReference type="GO" id="GO:0003700">
    <property type="term" value="F:DNA-binding transcription factor activity"/>
    <property type="evidence" value="ECO:0007669"/>
    <property type="project" value="InterPro"/>
</dbReference>
<dbReference type="PANTHER" id="PTHR32002:SF49">
    <property type="entry name" value="BILE ACID:SODIUM SYMPORTER_ARSENICAL RESISTANCE PROTEIN ACR3-RELATED"/>
    <property type="match status" value="1"/>
</dbReference>
<feature type="region of interest" description="Disordered" evidence="1">
    <location>
        <begin position="384"/>
        <end position="443"/>
    </location>
</feature>
<dbReference type="AlphaFoldDB" id="A0AAP0DYV0"/>
<organism evidence="3 4">
    <name type="scientific">Deinandra increscens subsp. villosa</name>
    <dbReference type="NCBI Taxonomy" id="3103831"/>
    <lineage>
        <taxon>Eukaryota</taxon>
        <taxon>Viridiplantae</taxon>
        <taxon>Streptophyta</taxon>
        <taxon>Embryophyta</taxon>
        <taxon>Tracheophyta</taxon>
        <taxon>Spermatophyta</taxon>
        <taxon>Magnoliopsida</taxon>
        <taxon>eudicotyledons</taxon>
        <taxon>Gunneridae</taxon>
        <taxon>Pentapetalae</taxon>
        <taxon>asterids</taxon>
        <taxon>campanulids</taxon>
        <taxon>Asterales</taxon>
        <taxon>Asteraceae</taxon>
        <taxon>Asteroideae</taxon>
        <taxon>Heliantheae alliance</taxon>
        <taxon>Madieae</taxon>
        <taxon>Madiinae</taxon>
        <taxon>Deinandra</taxon>
    </lineage>
</organism>
<dbReference type="Proteomes" id="UP001408789">
    <property type="component" value="Unassembled WGS sequence"/>
</dbReference>
<comment type="caution">
    <text evidence="3">The sequence shown here is derived from an EMBL/GenBank/DDBJ whole genome shotgun (WGS) entry which is preliminary data.</text>
</comment>
<accession>A0AAP0DYV0</accession>
<gene>
    <name evidence="3" type="ORF">SSX86_001347</name>
</gene>
<dbReference type="InterPro" id="IPR055081">
    <property type="entry name" value="NLP1-9_GAF"/>
</dbReference>
<evidence type="ECO:0000313" key="3">
    <source>
        <dbReference type="EMBL" id="KAK9079674.1"/>
    </source>
</evidence>
<feature type="compositionally biased region" description="Basic and acidic residues" evidence="1">
    <location>
        <begin position="416"/>
        <end position="425"/>
    </location>
</feature>
<feature type="domain" description="NLP1-9 GAF" evidence="2">
    <location>
        <begin position="203"/>
        <end position="358"/>
    </location>
</feature>
<dbReference type="InterPro" id="IPR045012">
    <property type="entry name" value="NLP"/>
</dbReference>
<evidence type="ECO:0000259" key="2">
    <source>
        <dbReference type="Pfam" id="PF22922"/>
    </source>
</evidence>